<organism evidence="1 2">
    <name type="scientific">Halogeometricum salsisoli</name>
    <dbReference type="NCBI Taxonomy" id="2950536"/>
    <lineage>
        <taxon>Archaea</taxon>
        <taxon>Methanobacteriati</taxon>
        <taxon>Methanobacteriota</taxon>
        <taxon>Stenosarchaea group</taxon>
        <taxon>Halobacteria</taxon>
        <taxon>Halobacteriales</taxon>
        <taxon>Haloferacaceae</taxon>
        <taxon>Halogeometricum</taxon>
    </lineage>
</organism>
<reference evidence="1 2" key="1">
    <citation type="submission" date="2022-06" db="EMBL/GenBank/DDBJ databases">
        <title>Halogeometricum sp. a new haloarchaeum isolate from saline soil.</title>
        <authorList>
            <person name="Strakova D."/>
            <person name="Galisteo C."/>
            <person name="Sanchez-Porro C."/>
            <person name="Ventosa A."/>
        </authorList>
    </citation>
    <scope>NUCLEOTIDE SEQUENCE [LARGE SCALE GENOMIC DNA]</scope>
    <source>
        <strain evidence="1 2">S1BR25-6</strain>
    </source>
</reference>
<dbReference type="RefSeq" id="WP_310922725.1">
    <property type="nucleotide sequence ID" value="NZ_JAMQOP010000001.1"/>
</dbReference>
<protein>
    <submittedName>
        <fullName evidence="1">Uncharacterized protein</fullName>
    </submittedName>
</protein>
<sequence>MSGDPDIVDQIKPAYPQLQDLRADDADTPEDAPIEPGETIRIDYREPMLVTRAGSDRTYDGRNLENGKPVGEAWSLSETAVRGLMRRYEWTRVEGKAQASVRGE</sequence>
<evidence type="ECO:0000313" key="2">
    <source>
        <dbReference type="Proteomes" id="UP001257060"/>
    </source>
</evidence>
<dbReference type="EMBL" id="JAMQOP010000001">
    <property type="protein sequence ID" value="MDS0297897.1"/>
    <property type="molecule type" value="Genomic_DNA"/>
</dbReference>
<proteinExistence type="predicted"/>
<accession>A0ABU2GAR6</accession>
<evidence type="ECO:0000313" key="1">
    <source>
        <dbReference type="EMBL" id="MDS0297897.1"/>
    </source>
</evidence>
<dbReference type="Proteomes" id="UP001257060">
    <property type="component" value="Unassembled WGS sequence"/>
</dbReference>
<gene>
    <name evidence="1" type="ORF">NDI76_04010</name>
</gene>
<name>A0ABU2GAR6_9EURY</name>
<comment type="caution">
    <text evidence="1">The sequence shown here is derived from an EMBL/GenBank/DDBJ whole genome shotgun (WGS) entry which is preliminary data.</text>
</comment>
<keyword evidence="2" id="KW-1185">Reference proteome</keyword>